<keyword evidence="8" id="KW-0597">Phosphoprotein</keyword>
<evidence type="ECO:0000256" key="1">
    <source>
        <dbReference type="ARBA" id="ARBA00000085"/>
    </source>
</evidence>
<dbReference type="GO" id="GO:0004673">
    <property type="term" value="F:protein histidine kinase activity"/>
    <property type="evidence" value="ECO:0007669"/>
    <property type="project" value="UniProtKB-EC"/>
</dbReference>
<dbReference type="PANTHER" id="PTHR43065:SF46">
    <property type="entry name" value="C4-DICARBOXYLATE TRANSPORT SENSOR PROTEIN DCTB"/>
    <property type="match status" value="1"/>
</dbReference>
<dbReference type="GO" id="GO:0005524">
    <property type="term" value="F:ATP binding"/>
    <property type="evidence" value="ECO:0007669"/>
    <property type="project" value="UniProtKB-KW"/>
</dbReference>
<evidence type="ECO:0000256" key="4">
    <source>
        <dbReference type="ARBA" id="ARBA00022741"/>
    </source>
</evidence>
<evidence type="ECO:0000256" key="5">
    <source>
        <dbReference type="ARBA" id="ARBA00022777"/>
    </source>
</evidence>
<keyword evidence="3" id="KW-0808">Transferase</keyword>
<protein>
    <recommendedName>
        <fullName evidence="2">histidine kinase</fullName>
        <ecNumber evidence="2">2.7.13.3</ecNumber>
    </recommendedName>
</protein>
<dbReference type="SUPFAM" id="SSF55874">
    <property type="entry name" value="ATPase domain of HSP90 chaperone/DNA topoisomerase II/histidine kinase"/>
    <property type="match status" value="1"/>
</dbReference>
<dbReference type="InterPro" id="IPR005467">
    <property type="entry name" value="His_kinase_dom"/>
</dbReference>
<dbReference type="PANTHER" id="PTHR43065">
    <property type="entry name" value="SENSOR HISTIDINE KINASE"/>
    <property type="match status" value="1"/>
</dbReference>
<dbReference type="CDD" id="cd00156">
    <property type="entry name" value="REC"/>
    <property type="match status" value="1"/>
</dbReference>
<comment type="caution">
    <text evidence="11">The sequence shown here is derived from an EMBL/GenBank/DDBJ whole genome shotgun (WGS) entry which is preliminary data.</text>
</comment>
<feature type="domain" description="Histidine kinase" evidence="9">
    <location>
        <begin position="502"/>
        <end position="716"/>
    </location>
</feature>
<dbReference type="PROSITE" id="PS50110">
    <property type="entry name" value="RESPONSE_REGULATORY"/>
    <property type="match status" value="1"/>
</dbReference>
<evidence type="ECO:0000259" key="10">
    <source>
        <dbReference type="PROSITE" id="PS50110"/>
    </source>
</evidence>
<dbReference type="Proteomes" id="UP000178735">
    <property type="component" value="Unassembled WGS sequence"/>
</dbReference>
<keyword evidence="6" id="KW-0067">ATP-binding</keyword>
<gene>
    <name evidence="11" type="ORF">A2008_04325</name>
</gene>
<name>A0A1F7WKV7_9BACT</name>
<keyword evidence="7" id="KW-0902">Two-component regulatory system</keyword>
<evidence type="ECO:0000256" key="8">
    <source>
        <dbReference type="PROSITE-ProRule" id="PRU00169"/>
    </source>
</evidence>
<organism evidence="11 12">
    <name type="scientific">Candidatus Wallbacteria bacterium GWC2_49_35</name>
    <dbReference type="NCBI Taxonomy" id="1817813"/>
    <lineage>
        <taxon>Bacteria</taxon>
        <taxon>Candidatus Walliibacteriota</taxon>
    </lineage>
</organism>
<evidence type="ECO:0000313" key="12">
    <source>
        <dbReference type="Proteomes" id="UP000178735"/>
    </source>
</evidence>
<dbReference type="InterPro" id="IPR003594">
    <property type="entry name" value="HATPase_dom"/>
</dbReference>
<dbReference type="GO" id="GO:0000160">
    <property type="term" value="P:phosphorelay signal transduction system"/>
    <property type="evidence" value="ECO:0007669"/>
    <property type="project" value="UniProtKB-KW"/>
</dbReference>
<evidence type="ECO:0000256" key="3">
    <source>
        <dbReference type="ARBA" id="ARBA00022679"/>
    </source>
</evidence>
<dbReference type="AlphaFoldDB" id="A0A1F7WKV7"/>
<evidence type="ECO:0000313" key="11">
    <source>
        <dbReference type="EMBL" id="OGM03483.1"/>
    </source>
</evidence>
<dbReference type="InterPro" id="IPR004358">
    <property type="entry name" value="Sig_transdc_His_kin-like_C"/>
</dbReference>
<evidence type="ECO:0000256" key="6">
    <source>
        <dbReference type="ARBA" id="ARBA00022840"/>
    </source>
</evidence>
<dbReference type="Gene3D" id="1.10.287.130">
    <property type="match status" value="1"/>
</dbReference>
<dbReference type="SMART" id="SM00387">
    <property type="entry name" value="HATPase_c"/>
    <property type="match status" value="1"/>
</dbReference>
<proteinExistence type="predicted"/>
<feature type="modified residue" description="4-aspartylphosphate" evidence="8">
    <location>
        <position position="786"/>
    </location>
</feature>
<dbReference type="PROSITE" id="PS50109">
    <property type="entry name" value="HIS_KIN"/>
    <property type="match status" value="1"/>
</dbReference>
<evidence type="ECO:0000256" key="2">
    <source>
        <dbReference type="ARBA" id="ARBA00012438"/>
    </source>
</evidence>
<evidence type="ECO:0000256" key="7">
    <source>
        <dbReference type="ARBA" id="ARBA00023012"/>
    </source>
</evidence>
<dbReference type="SUPFAM" id="SSF52172">
    <property type="entry name" value="CheY-like"/>
    <property type="match status" value="1"/>
</dbReference>
<comment type="catalytic activity">
    <reaction evidence="1">
        <text>ATP + protein L-histidine = ADP + protein N-phospho-L-histidine.</text>
        <dbReference type="EC" id="2.7.13.3"/>
    </reaction>
</comment>
<dbReference type="Gene3D" id="3.40.50.2300">
    <property type="match status" value="1"/>
</dbReference>
<dbReference type="EC" id="2.7.13.3" evidence="2"/>
<keyword evidence="4" id="KW-0547">Nucleotide-binding</keyword>
<evidence type="ECO:0000259" key="9">
    <source>
        <dbReference type="PROSITE" id="PS50109"/>
    </source>
</evidence>
<keyword evidence="5" id="KW-0418">Kinase</keyword>
<sequence>MIYLADSLSFQNHKLISLISEQAKIAEFDTVLHFAQTCKTLEFYSYTRAEIPPLISGWQSLIADYIKSDDITGEIEKLTPESLLKPENNIQFSQYLSVVFADFKERYNSIIRETIPYDAKMCGVLYAGVSEKIDRLQKRLAGSASTQSACGGAAGEKFEKYHRAIRLNLESLENDLKEYFSTDDMTETFFKTDGDRKKIALSHKNLSADFKISAADAVNIFDRFIKDENVIGFSLKDTHYVAVRLCYDYPMIDYTNRSSLLVARITSFVPSERDLKFVRQAVKLFYIANERVVSEIEKIIGSIKVELLKKIALPHDTFKNIDGYFNSLFEILCVNCGAKYAFFICAGEMDESDSVKAYGFSDAHCGLLINRLAPVHSKIIKSACALLDDRKVVLINDPREKLKFLTSEISNFPEYAFNEALVAPLRQDESLRGLMIFFNGGGESLYPQSEIIIEAVSGYIINLLCNCLTCFKLKQESSDFKARLEEAVTSEKMKLLAAMSTGLAHNFNNLMAVILGRVGLLQRSITDEKALASLKVIEDTLKNGEDIVTRLQAFIPRKSVTSGFLLADINKLVAEVAEIAKMRIQAESYLKNITIDSSVNLAKLPQIFLNSDEIHEALLNIAFNAIEAMPHGGDISFASYLEGPNVCVSIKDTGVGMSREVQQKVFTPFFTTKGQIGTGLSLSYTYGVILKHKGNVVIKSTAGKGAEMIIKLPVNIEIAGAESPLKKIEKVEYKSRIIVVDDNKSIRDALSEIIKTLGHVPFAVSSGEEAFGLLKKSDKYDFIFTDYKMPAASGIDVAQYVKKNYPHMFVIIVTAYSQSLDEMDVEPGIVDAIIGKPFNISTIESTINAALDRKISNFNRG</sequence>
<feature type="domain" description="Response regulatory" evidence="10">
    <location>
        <begin position="736"/>
        <end position="851"/>
    </location>
</feature>
<dbReference type="Pfam" id="PF00072">
    <property type="entry name" value="Response_reg"/>
    <property type="match status" value="1"/>
</dbReference>
<dbReference type="EMBL" id="MGFH01000164">
    <property type="protein sequence ID" value="OGM03483.1"/>
    <property type="molecule type" value="Genomic_DNA"/>
</dbReference>
<accession>A0A1F7WKV7</accession>
<dbReference type="InterPro" id="IPR011006">
    <property type="entry name" value="CheY-like_superfamily"/>
</dbReference>
<dbReference type="InterPro" id="IPR001789">
    <property type="entry name" value="Sig_transdc_resp-reg_receiver"/>
</dbReference>
<dbReference type="PRINTS" id="PR00344">
    <property type="entry name" value="BCTRLSENSOR"/>
</dbReference>
<dbReference type="STRING" id="1817813.A2008_04325"/>
<dbReference type="Gene3D" id="3.30.565.10">
    <property type="entry name" value="Histidine kinase-like ATPase, C-terminal domain"/>
    <property type="match status" value="1"/>
</dbReference>
<dbReference type="SMART" id="SM00448">
    <property type="entry name" value="REC"/>
    <property type="match status" value="1"/>
</dbReference>
<dbReference type="InterPro" id="IPR036890">
    <property type="entry name" value="HATPase_C_sf"/>
</dbReference>
<dbReference type="Pfam" id="PF02518">
    <property type="entry name" value="HATPase_c"/>
    <property type="match status" value="1"/>
</dbReference>
<reference evidence="11 12" key="1">
    <citation type="journal article" date="2016" name="Nat. Commun.">
        <title>Thousands of microbial genomes shed light on interconnected biogeochemical processes in an aquifer system.</title>
        <authorList>
            <person name="Anantharaman K."/>
            <person name="Brown C.T."/>
            <person name="Hug L.A."/>
            <person name="Sharon I."/>
            <person name="Castelle C.J."/>
            <person name="Probst A.J."/>
            <person name="Thomas B.C."/>
            <person name="Singh A."/>
            <person name="Wilkins M.J."/>
            <person name="Karaoz U."/>
            <person name="Brodie E.L."/>
            <person name="Williams K.H."/>
            <person name="Hubbard S.S."/>
            <person name="Banfield J.F."/>
        </authorList>
    </citation>
    <scope>NUCLEOTIDE SEQUENCE [LARGE SCALE GENOMIC DNA]</scope>
</reference>